<dbReference type="EMBL" id="BAABME010021813">
    <property type="protein sequence ID" value="GAA0164290.1"/>
    <property type="molecule type" value="Genomic_DNA"/>
</dbReference>
<name>A0AAV3QJQ4_LITER</name>
<dbReference type="Proteomes" id="UP001454036">
    <property type="component" value="Unassembled WGS sequence"/>
</dbReference>
<dbReference type="AlphaFoldDB" id="A0AAV3QJQ4"/>
<gene>
    <name evidence="2" type="ORF">LIER_39756</name>
</gene>
<evidence type="ECO:0000256" key="1">
    <source>
        <dbReference type="SAM" id="MobiDB-lite"/>
    </source>
</evidence>
<dbReference type="GO" id="GO:0003676">
    <property type="term" value="F:nucleic acid binding"/>
    <property type="evidence" value="ECO:0007669"/>
    <property type="project" value="InterPro"/>
</dbReference>
<evidence type="ECO:0000313" key="3">
    <source>
        <dbReference type="Proteomes" id="UP001454036"/>
    </source>
</evidence>
<evidence type="ECO:0000313" key="2">
    <source>
        <dbReference type="EMBL" id="GAA0164290.1"/>
    </source>
</evidence>
<organism evidence="2 3">
    <name type="scientific">Lithospermum erythrorhizon</name>
    <name type="common">Purple gromwell</name>
    <name type="synonym">Lithospermum officinale var. erythrorhizon</name>
    <dbReference type="NCBI Taxonomy" id="34254"/>
    <lineage>
        <taxon>Eukaryota</taxon>
        <taxon>Viridiplantae</taxon>
        <taxon>Streptophyta</taxon>
        <taxon>Embryophyta</taxon>
        <taxon>Tracheophyta</taxon>
        <taxon>Spermatophyta</taxon>
        <taxon>Magnoliopsida</taxon>
        <taxon>eudicotyledons</taxon>
        <taxon>Gunneridae</taxon>
        <taxon>Pentapetalae</taxon>
        <taxon>asterids</taxon>
        <taxon>lamiids</taxon>
        <taxon>Boraginales</taxon>
        <taxon>Boraginaceae</taxon>
        <taxon>Boraginoideae</taxon>
        <taxon>Lithospermeae</taxon>
        <taxon>Lithospermum</taxon>
    </lineage>
</organism>
<dbReference type="InterPro" id="IPR040256">
    <property type="entry name" value="At4g02000-like"/>
</dbReference>
<keyword evidence="3" id="KW-1185">Reference proteome</keyword>
<accession>A0AAV3QJQ4</accession>
<dbReference type="PANTHER" id="PTHR31286:SF180">
    <property type="entry name" value="OS10G0362600 PROTEIN"/>
    <property type="match status" value="1"/>
</dbReference>
<feature type="compositionally biased region" description="Low complexity" evidence="1">
    <location>
        <begin position="125"/>
        <end position="134"/>
    </location>
</feature>
<dbReference type="SUPFAM" id="SSF57756">
    <property type="entry name" value="Retrovirus zinc finger-like domains"/>
    <property type="match status" value="1"/>
</dbReference>
<dbReference type="PANTHER" id="PTHR31286">
    <property type="entry name" value="GLYCINE-RICH CELL WALL STRUCTURAL PROTEIN 1.8-LIKE"/>
    <property type="match status" value="1"/>
</dbReference>
<feature type="compositionally biased region" description="Low complexity" evidence="1">
    <location>
        <begin position="105"/>
        <end position="117"/>
    </location>
</feature>
<sequence>MNYARCLIEVNVSQPPVMEFGVKMSGDRRYVQKVSYEHYPDYCCVCKKFGHNFFKCPKVTNGGVEPAVTPLAPRVPPSKLPSNAPLPMDTTNAPSSKIHDKAPLSNSCSSKPSTSKTHSSKRLFSKPSSSKNSTSSLLIASNSFAALNVEGPLIDSSNVICDSNNVICDSNMVDVDCLPVTPAVVDPKEVDGGGWQHVNRNDKNKRARRGCILLGISMKILSWNVRGLCGRSNQTATQHLVPCL</sequence>
<dbReference type="InterPro" id="IPR036875">
    <property type="entry name" value="Znf_CCHC_sf"/>
</dbReference>
<protein>
    <submittedName>
        <fullName evidence="2">Uncharacterized protein</fullName>
    </submittedName>
</protein>
<reference evidence="2 3" key="1">
    <citation type="submission" date="2024-01" db="EMBL/GenBank/DDBJ databases">
        <title>The complete chloroplast genome sequence of Lithospermum erythrorhizon: insights into the phylogenetic relationship among Boraginaceae species and the maternal lineages of purple gromwells.</title>
        <authorList>
            <person name="Okada T."/>
            <person name="Watanabe K."/>
        </authorList>
    </citation>
    <scope>NUCLEOTIDE SEQUENCE [LARGE SCALE GENOMIC DNA]</scope>
</reference>
<dbReference type="GO" id="GO:0008270">
    <property type="term" value="F:zinc ion binding"/>
    <property type="evidence" value="ECO:0007669"/>
    <property type="project" value="InterPro"/>
</dbReference>
<comment type="caution">
    <text evidence="2">The sequence shown here is derived from an EMBL/GenBank/DDBJ whole genome shotgun (WGS) entry which is preliminary data.</text>
</comment>
<proteinExistence type="predicted"/>
<feature type="region of interest" description="Disordered" evidence="1">
    <location>
        <begin position="70"/>
        <end position="134"/>
    </location>
</feature>